<dbReference type="Gene3D" id="3.40.50.1000">
    <property type="entry name" value="HAD superfamily/HAD-like"/>
    <property type="match status" value="1"/>
</dbReference>
<dbReference type="Proteomes" id="UP001153069">
    <property type="component" value="Unassembled WGS sequence"/>
</dbReference>
<dbReference type="AlphaFoldDB" id="A0A9N8EL04"/>
<reference evidence="1" key="1">
    <citation type="submission" date="2020-06" db="EMBL/GenBank/DDBJ databases">
        <authorList>
            <consortium name="Plant Systems Biology data submission"/>
        </authorList>
    </citation>
    <scope>NUCLEOTIDE SEQUENCE</scope>
    <source>
        <strain evidence="1">D6</strain>
    </source>
</reference>
<dbReference type="InterPro" id="IPR036412">
    <property type="entry name" value="HAD-like_sf"/>
</dbReference>
<sequence>MTTKMTSPSGSPTTTTSGMTVEELKASLEQSNIRGGLVLDIDETLAATNVAWFERCLHLFGCSKEDTNLNVPQLIDKYHLAQHNPHWNGNPDATQWMHEQREAPEAQDNLPLIPGAVQGVQQLLASNNVNIVGYLTVRPQKVNANTRQWLQESGFPADLPIVAKPDPVPFEQGNQWKAQALHQLWPQVHAIVDDNPKVPTFCGTDYPGTIYLFGRDQVEPAYQWAIPCKTWEDVVTTVRAK</sequence>
<protein>
    <submittedName>
        <fullName evidence="1">Uncharacterized protein</fullName>
    </submittedName>
</protein>
<proteinExistence type="predicted"/>
<dbReference type="InterPro" id="IPR023214">
    <property type="entry name" value="HAD_sf"/>
</dbReference>
<accession>A0A9N8EL04</accession>
<evidence type="ECO:0000313" key="2">
    <source>
        <dbReference type="Proteomes" id="UP001153069"/>
    </source>
</evidence>
<evidence type="ECO:0000313" key="1">
    <source>
        <dbReference type="EMBL" id="CAB9523176.1"/>
    </source>
</evidence>
<dbReference type="OrthoDB" id="10443539at2759"/>
<dbReference type="EMBL" id="CAICTM010001384">
    <property type="protein sequence ID" value="CAB9523176.1"/>
    <property type="molecule type" value="Genomic_DNA"/>
</dbReference>
<organism evidence="1 2">
    <name type="scientific">Seminavis robusta</name>
    <dbReference type="NCBI Taxonomy" id="568900"/>
    <lineage>
        <taxon>Eukaryota</taxon>
        <taxon>Sar</taxon>
        <taxon>Stramenopiles</taxon>
        <taxon>Ochrophyta</taxon>
        <taxon>Bacillariophyta</taxon>
        <taxon>Bacillariophyceae</taxon>
        <taxon>Bacillariophycidae</taxon>
        <taxon>Naviculales</taxon>
        <taxon>Naviculaceae</taxon>
        <taxon>Seminavis</taxon>
    </lineage>
</organism>
<keyword evidence="2" id="KW-1185">Reference proteome</keyword>
<name>A0A9N8EL04_9STRA</name>
<dbReference type="SUPFAM" id="SSF56784">
    <property type="entry name" value="HAD-like"/>
    <property type="match status" value="1"/>
</dbReference>
<comment type="caution">
    <text evidence="1">The sequence shown here is derived from an EMBL/GenBank/DDBJ whole genome shotgun (WGS) entry which is preliminary data.</text>
</comment>
<gene>
    <name evidence="1" type="ORF">SEMRO_1386_G268280.1</name>
</gene>